<dbReference type="SUPFAM" id="SSF52317">
    <property type="entry name" value="Class I glutamine amidotransferase-like"/>
    <property type="match status" value="1"/>
</dbReference>
<evidence type="ECO:0000313" key="2">
    <source>
        <dbReference type="Proteomes" id="UP001174209"/>
    </source>
</evidence>
<reference evidence="1" key="1">
    <citation type="submission" date="2023-06" db="EMBL/GenBank/DDBJ databases">
        <title>MT1 and MT2 Draft Genomes of Novel Species.</title>
        <authorList>
            <person name="Venkateswaran K."/>
        </authorList>
    </citation>
    <scope>NUCLEOTIDE SEQUENCE</scope>
    <source>
        <strain evidence="1">IIF3SC-B10</strain>
    </source>
</reference>
<dbReference type="PANTHER" id="PTHR43235:SF1">
    <property type="entry name" value="GLUTAMINE AMIDOTRANSFERASE PB2B2.05-RELATED"/>
    <property type="match status" value="1"/>
</dbReference>
<dbReference type="InterPro" id="IPR029062">
    <property type="entry name" value="Class_I_gatase-like"/>
</dbReference>
<keyword evidence="1" id="KW-0378">Hydrolase</keyword>
<protein>
    <submittedName>
        <fullName evidence="1">Gamma-glutamyl-gamma-aminobutyrate hydrolase family protein</fullName>
    </submittedName>
</protein>
<dbReference type="Proteomes" id="UP001174209">
    <property type="component" value="Unassembled WGS sequence"/>
</dbReference>
<comment type="caution">
    <text evidence="1">The sequence shown here is derived from an EMBL/GenBank/DDBJ whole genome shotgun (WGS) entry which is preliminary data.</text>
</comment>
<gene>
    <name evidence="1" type="ORF">P5G52_08605</name>
</gene>
<dbReference type="InterPro" id="IPR044668">
    <property type="entry name" value="PuuD-like"/>
</dbReference>
<dbReference type="Gene3D" id="3.40.50.880">
    <property type="match status" value="1"/>
</dbReference>
<organism evidence="1 2">
    <name type="scientific">Arthrobacter burdickii</name>
    <dbReference type="NCBI Taxonomy" id="3035920"/>
    <lineage>
        <taxon>Bacteria</taxon>
        <taxon>Bacillati</taxon>
        <taxon>Actinomycetota</taxon>
        <taxon>Actinomycetes</taxon>
        <taxon>Micrococcales</taxon>
        <taxon>Micrococcaceae</taxon>
        <taxon>Arthrobacter</taxon>
    </lineage>
</organism>
<dbReference type="CDD" id="cd01745">
    <property type="entry name" value="GATase1_2"/>
    <property type="match status" value="1"/>
</dbReference>
<dbReference type="InterPro" id="IPR011697">
    <property type="entry name" value="Peptidase_C26"/>
</dbReference>
<evidence type="ECO:0000313" key="1">
    <source>
        <dbReference type="EMBL" id="MDN4610933.1"/>
    </source>
</evidence>
<proteinExistence type="predicted"/>
<dbReference type="Pfam" id="PF07722">
    <property type="entry name" value="Peptidase_C26"/>
    <property type="match status" value="1"/>
</dbReference>
<sequence>MPLRTRSESVTSDVAGTGRPRIGLTTYLEEASWGTWKEMAALLPQTYVHAVVAAGGTPVLLPPTGTDPSVVEALHGLIISGGSDVGPEHYGDEPHELTRTQPARDLHDIALIKAALQAEVPLLAICRGAQILNVALGGSLFQHIPDFNPEADYQPAPGVFGTVDFRTTGGSITGDLLGPSASAPCYHHQAINRLADGLYITAAAADGTVEAVETATGGWALGVQFHPEQNPADLRLFEGFIEAARRYRTAERRTPALSTSTFAVLNAATKEVIETIALATLEGTDRAITQAT</sequence>
<keyword evidence="2" id="KW-1185">Reference proteome</keyword>
<dbReference type="EMBL" id="JAROCG010000001">
    <property type="protein sequence ID" value="MDN4610933.1"/>
    <property type="molecule type" value="Genomic_DNA"/>
</dbReference>
<accession>A0ABT8K1M8</accession>
<dbReference type="GO" id="GO:0016787">
    <property type="term" value="F:hydrolase activity"/>
    <property type="evidence" value="ECO:0007669"/>
    <property type="project" value="UniProtKB-KW"/>
</dbReference>
<dbReference type="PANTHER" id="PTHR43235">
    <property type="entry name" value="GLUTAMINE AMIDOTRANSFERASE PB2B2.05-RELATED"/>
    <property type="match status" value="1"/>
</dbReference>
<name>A0ABT8K1M8_9MICC</name>
<dbReference type="PROSITE" id="PS51273">
    <property type="entry name" value="GATASE_TYPE_1"/>
    <property type="match status" value="1"/>
</dbReference>